<dbReference type="EMBL" id="CAJVPI010000045">
    <property type="protein sequence ID" value="CAG8465419.1"/>
    <property type="molecule type" value="Genomic_DNA"/>
</dbReference>
<name>A0A9N8VYG1_9GLOM</name>
<gene>
    <name evidence="1" type="ORF">PBRASI_LOCUS805</name>
</gene>
<keyword evidence="2" id="KW-1185">Reference proteome</keyword>
<protein>
    <submittedName>
        <fullName evidence="1">5946_t:CDS:1</fullName>
    </submittedName>
</protein>
<organism evidence="1 2">
    <name type="scientific">Paraglomus brasilianum</name>
    <dbReference type="NCBI Taxonomy" id="144538"/>
    <lineage>
        <taxon>Eukaryota</taxon>
        <taxon>Fungi</taxon>
        <taxon>Fungi incertae sedis</taxon>
        <taxon>Mucoromycota</taxon>
        <taxon>Glomeromycotina</taxon>
        <taxon>Glomeromycetes</taxon>
        <taxon>Paraglomerales</taxon>
        <taxon>Paraglomeraceae</taxon>
        <taxon>Paraglomus</taxon>
    </lineage>
</organism>
<accession>A0A9N8VYG1</accession>
<evidence type="ECO:0000313" key="2">
    <source>
        <dbReference type="Proteomes" id="UP000789739"/>
    </source>
</evidence>
<sequence length="123" mass="13671">MELQNYLQLKTGRIHSLFDMGMRIAVARFDDVRCGGFRQQPDVVTDPVDPVDHCCCQRDVVTDPVDKASLNAIAVARFDDILSSQILSLTDVVQILSLTDNSPDVVTDPVDRPVVFRCCVQCC</sequence>
<proteinExistence type="predicted"/>
<dbReference type="AlphaFoldDB" id="A0A9N8VYG1"/>
<reference evidence="1" key="1">
    <citation type="submission" date="2021-06" db="EMBL/GenBank/DDBJ databases">
        <authorList>
            <person name="Kallberg Y."/>
            <person name="Tangrot J."/>
            <person name="Rosling A."/>
        </authorList>
    </citation>
    <scope>NUCLEOTIDE SEQUENCE</scope>
    <source>
        <strain evidence="1">BR232B</strain>
    </source>
</reference>
<dbReference type="Proteomes" id="UP000789739">
    <property type="component" value="Unassembled WGS sequence"/>
</dbReference>
<evidence type="ECO:0000313" key="1">
    <source>
        <dbReference type="EMBL" id="CAG8465419.1"/>
    </source>
</evidence>
<comment type="caution">
    <text evidence="1">The sequence shown here is derived from an EMBL/GenBank/DDBJ whole genome shotgun (WGS) entry which is preliminary data.</text>
</comment>